<protein>
    <submittedName>
        <fullName evidence="1">Uncharacterized protein</fullName>
    </submittedName>
</protein>
<dbReference type="EMBL" id="CM044703">
    <property type="protein sequence ID" value="KAI5671956.1"/>
    <property type="molecule type" value="Genomic_DNA"/>
</dbReference>
<comment type="caution">
    <text evidence="1">The sequence shown here is derived from an EMBL/GenBank/DDBJ whole genome shotgun (WGS) entry which is preliminary data.</text>
</comment>
<dbReference type="Proteomes" id="UP001060085">
    <property type="component" value="Linkage Group LG03"/>
</dbReference>
<evidence type="ECO:0000313" key="2">
    <source>
        <dbReference type="Proteomes" id="UP001060085"/>
    </source>
</evidence>
<keyword evidence="2" id="KW-1185">Reference proteome</keyword>
<reference evidence="2" key="1">
    <citation type="journal article" date="2023" name="Nat. Plants">
        <title>Single-cell RNA sequencing provides a high-resolution roadmap for understanding the multicellular compartmentation of specialized metabolism.</title>
        <authorList>
            <person name="Sun S."/>
            <person name="Shen X."/>
            <person name="Li Y."/>
            <person name="Li Y."/>
            <person name="Wang S."/>
            <person name="Li R."/>
            <person name="Zhang H."/>
            <person name="Shen G."/>
            <person name="Guo B."/>
            <person name="Wei J."/>
            <person name="Xu J."/>
            <person name="St-Pierre B."/>
            <person name="Chen S."/>
            <person name="Sun C."/>
        </authorList>
    </citation>
    <scope>NUCLEOTIDE SEQUENCE [LARGE SCALE GENOMIC DNA]</scope>
</reference>
<accession>A0ACC0BH09</accession>
<organism evidence="1 2">
    <name type="scientific">Catharanthus roseus</name>
    <name type="common">Madagascar periwinkle</name>
    <name type="synonym">Vinca rosea</name>
    <dbReference type="NCBI Taxonomy" id="4058"/>
    <lineage>
        <taxon>Eukaryota</taxon>
        <taxon>Viridiplantae</taxon>
        <taxon>Streptophyta</taxon>
        <taxon>Embryophyta</taxon>
        <taxon>Tracheophyta</taxon>
        <taxon>Spermatophyta</taxon>
        <taxon>Magnoliopsida</taxon>
        <taxon>eudicotyledons</taxon>
        <taxon>Gunneridae</taxon>
        <taxon>Pentapetalae</taxon>
        <taxon>asterids</taxon>
        <taxon>lamiids</taxon>
        <taxon>Gentianales</taxon>
        <taxon>Apocynaceae</taxon>
        <taxon>Rauvolfioideae</taxon>
        <taxon>Vinceae</taxon>
        <taxon>Catharanthinae</taxon>
        <taxon>Catharanthus</taxon>
    </lineage>
</organism>
<evidence type="ECO:0000313" key="1">
    <source>
        <dbReference type="EMBL" id="KAI5671956.1"/>
    </source>
</evidence>
<proteinExistence type="predicted"/>
<gene>
    <name evidence="1" type="ORF">M9H77_12320</name>
</gene>
<name>A0ACC0BH09_CATRO</name>
<sequence>MLDYKEHPSKSSHSIPNENLLDVIVGTSDPDRRSDHPTQIDHFRTALIVCTLSTNLMLNSACDIIQFIGNVQVFSTTPVKYRPYASLAISESQNNKTLIGNGYYYDLYIHLPPVLINNVT</sequence>